<dbReference type="Gene3D" id="3.40.50.150">
    <property type="entry name" value="Vaccinia Virus protein VP39"/>
    <property type="match status" value="1"/>
</dbReference>
<evidence type="ECO:0000313" key="4">
    <source>
        <dbReference type="Proteomes" id="UP000789390"/>
    </source>
</evidence>
<evidence type="ECO:0000256" key="1">
    <source>
        <dbReference type="SAM" id="Phobius"/>
    </source>
</evidence>
<dbReference type="Pfam" id="PF05050">
    <property type="entry name" value="Methyltransf_21"/>
    <property type="match status" value="1"/>
</dbReference>
<accession>A0A8J2RPH8</accession>
<dbReference type="GO" id="GO:0016197">
    <property type="term" value="P:endosomal transport"/>
    <property type="evidence" value="ECO:0007669"/>
    <property type="project" value="TreeGrafter"/>
</dbReference>
<reference evidence="3" key="1">
    <citation type="submission" date="2021-11" db="EMBL/GenBank/DDBJ databases">
        <authorList>
            <person name="Schell T."/>
        </authorList>
    </citation>
    <scope>NUCLEOTIDE SEQUENCE</scope>
    <source>
        <strain evidence="3">M5</strain>
    </source>
</reference>
<dbReference type="InterPro" id="IPR053202">
    <property type="entry name" value="EGF_Rcpt_Signaling_Reg"/>
</dbReference>
<keyword evidence="4" id="KW-1185">Reference proteome</keyword>
<proteinExistence type="predicted"/>
<protein>
    <recommendedName>
        <fullName evidence="2">Methyltransferase FkbM domain-containing protein</fullName>
    </recommendedName>
</protein>
<dbReference type="InterPro" id="IPR006342">
    <property type="entry name" value="FkbM_mtfrase"/>
</dbReference>
<dbReference type="GO" id="GO:0031902">
    <property type="term" value="C:late endosome membrane"/>
    <property type="evidence" value="ECO:0007669"/>
    <property type="project" value="TreeGrafter"/>
</dbReference>
<evidence type="ECO:0000313" key="3">
    <source>
        <dbReference type="EMBL" id="CAH0102662.1"/>
    </source>
</evidence>
<feature type="domain" description="Methyltransferase FkbM" evidence="2">
    <location>
        <begin position="152"/>
        <end position="309"/>
    </location>
</feature>
<dbReference type="SUPFAM" id="SSF53335">
    <property type="entry name" value="S-adenosyl-L-methionine-dependent methyltransferases"/>
    <property type="match status" value="1"/>
</dbReference>
<dbReference type="PANTHER" id="PTHR34009">
    <property type="entry name" value="PROTEIN STAR"/>
    <property type="match status" value="1"/>
</dbReference>
<dbReference type="Proteomes" id="UP000789390">
    <property type="component" value="Unassembled WGS sequence"/>
</dbReference>
<dbReference type="OrthoDB" id="6357215at2759"/>
<dbReference type="GO" id="GO:0006888">
    <property type="term" value="P:endoplasmic reticulum to Golgi vesicle-mediated transport"/>
    <property type="evidence" value="ECO:0007669"/>
    <property type="project" value="TreeGrafter"/>
</dbReference>
<dbReference type="AlphaFoldDB" id="A0A8J2RPH8"/>
<keyword evidence="1" id="KW-0472">Membrane</keyword>
<comment type="caution">
    <text evidence="3">The sequence shown here is derived from an EMBL/GenBank/DDBJ whole genome shotgun (WGS) entry which is preliminary data.</text>
</comment>
<dbReference type="GO" id="GO:0005789">
    <property type="term" value="C:endoplasmic reticulum membrane"/>
    <property type="evidence" value="ECO:0007669"/>
    <property type="project" value="TreeGrafter"/>
</dbReference>
<dbReference type="GO" id="GO:0005886">
    <property type="term" value="C:plasma membrane"/>
    <property type="evidence" value="ECO:0007669"/>
    <property type="project" value="TreeGrafter"/>
</dbReference>
<keyword evidence="1" id="KW-0812">Transmembrane</keyword>
<sequence>MRLSTWTKRTYVCSFCLPLLFSVCMFALHYVKSRTSAIPSIVINTNPLPASPMEILKKYNLMEETFGSDWAEESVSIYLSPLDCTIEYANKYQLQQDHPCVIRLIRENYLRLPAPKSLPYNFNHSETVDPSDGQSKEILRLLQNQTNGFFIECGGFDGEFLSNTLYMERSLGWSGLLIEADKKVFKQLIARNRKAFTSPACLSTKPFPMEVVYNGTLGAYGAIIEEKDTKQPKWNSSTDRPIQENTETIYKMQCFPLYSLLLSIGRTHVDYFGLDVEGSEYKILETIPWHKINVKTVTAEWNHVPEGEEGLTRLMENNKFKKTGLISNPYTRDVVYIQNSFNVYREK</sequence>
<dbReference type="InterPro" id="IPR029063">
    <property type="entry name" value="SAM-dependent_MTases_sf"/>
</dbReference>
<keyword evidence="1" id="KW-1133">Transmembrane helix</keyword>
<dbReference type="GO" id="GO:0005794">
    <property type="term" value="C:Golgi apparatus"/>
    <property type="evidence" value="ECO:0007669"/>
    <property type="project" value="TreeGrafter"/>
</dbReference>
<dbReference type="PANTHER" id="PTHR34009:SF2">
    <property type="entry name" value="PROTEIN STAR"/>
    <property type="match status" value="1"/>
</dbReference>
<evidence type="ECO:0000259" key="2">
    <source>
        <dbReference type="Pfam" id="PF05050"/>
    </source>
</evidence>
<name>A0A8J2RPH8_9CRUS</name>
<feature type="transmembrane region" description="Helical" evidence="1">
    <location>
        <begin position="12"/>
        <end position="31"/>
    </location>
</feature>
<dbReference type="EMBL" id="CAKKLH010000090">
    <property type="protein sequence ID" value="CAH0102662.1"/>
    <property type="molecule type" value="Genomic_DNA"/>
</dbReference>
<organism evidence="3 4">
    <name type="scientific">Daphnia galeata</name>
    <dbReference type="NCBI Taxonomy" id="27404"/>
    <lineage>
        <taxon>Eukaryota</taxon>
        <taxon>Metazoa</taxon>
        <taxon>Ecdysozoa</taxon>
        <taxon>Arthropoda</taxon>
        <taxon>Crustacea</taxon>
        <taxon>Branchiopoda</taxon>
        <taxon>Diplostraca</taxon>
        <taxon>Cladocera</taxon>
        <taxon>Anomopoda</taxon>
        <taxon>Daphniidae</taxon>
        <taxon>Daphnia</taxon>
    </lineage>
</organism>
<gene>
    <name evidence="3" type="ORF">DGAL_LOCUS5105</name>
</gene>